<dbReference type="GO" id="GO:0033617">
    <property type="term" value="P:mitochondrial respiratory chain complex IV assembly"/>
    <property type="evidence" value="ECO:0007669"/>
    <property type="project" value="TreeGrafter"/>
</dbReference>
<dbReference type="Proteomes" id="UP000192596">
    <property type="component" value="Unassembled WGS sequence"/>
</dbReference>
<keyword evidence="4 5" id="KW-0472">Membrane</keyword>
<dbReference type="PANTHER" id="PTHR23427:SF2">
    <property type="entry name" value="SURFEIT LOCUS PROTEIN 1"/>
    <property type="match status" value="1"/>
</dbReference>
<dbReference type="PROSITE" id="PS50895">
    <property type="entry name" value="SURF1"/>
    <property type="match status" value="1"/>
</dbReference>
<dbReference type="AlphaFoldDB" id="A0A1V8SP16"/>
<comment type="subcellular location">
    <subcellularLocation>
        <location evidence="1">Membrane</location>
    </subcellularLocation>
    <subcellularLocation>
        <location evidence="5">Mitochondrion inner membrane</location>
        <topology evidence="5">Multi-pass membrane protein</topology>
    </subcellularLocation>
</comment>
<comment type="function">
    <text evidence="5">Probably involved in the biogenesis of the COX complex.</text>
</comment>
<evidence type="ECO:0000256" key="1">
    <source>
        <dbReference type="ARBA" id="ARBA00004370"/>
    </source>
</evidence>
<dbReference type="InterPro" id="IPR002994">
    <property type="entry name" value="Surf1/Shy1"/>
</dbReference>
<evidence type="ECO:0000256" key="2">
    <source>
        <dbReference type="ARBA" id="ARBA00022692"/>
    </source>
</evidence>
<protein>
    <recommendedName>
        <fullName evidence="5">SURF1-like protein</fullName>
    </recommendedName>
</protein>
<dbReference type="InParanoid" id="A0A1V8SP16"/>
<evidence type="ECO:0000256" key="3">
    <source>
        <dbReference type="ARBA" id="ARBA00022989"/>
    </source>
</evidence>
<dbReference type="Pfam" id="PF02104">
    <property type="entry name" value="SURF1"/>
    <property type="match status" value="1"/>
</dbReference>
<dbReference type="OrthoDB" id="10040024at2759"/>
<keyword evidence="5" id="KW-0999">Mitochondrion inner membrane</keyword>
<dbReference type="FunCoup" id="A0A1V8SP16">
    <property type="interactions" value="645"/>
</dbReference>
<dbReference type="STRING" id="1507870.A0A1V8SP16"/>
<keyword evidence="2 5" id="KW-0812">Transmembrane</keyword>
<feature type="transmembrane region" description="Helical" evidence="5">
    <location>
        <begin position="81"/>
        <end position="102"/>
    </location>
</feature>
<dbReference type="InterPro" id="IPR045214">
    <property type="entry name" value="Surf1/Surf4"/>
</dbReference>
<keyword evidence="3 5" id="KW-1133">Transmembrane helix</keyword>
<sequence length="331" mass="38013">MDKSHLMLRTIAKRVPRPETSRYICTSCRHLRPQIENPRYPLRSVFRRQQTTAQPGDSPGFTSVLDNPPVLIRTNRKHNKFGLALLAAIPVISFGLGCWQVQRLGWKTEIMARFEDRLVRDPLPLPPVVDPSAIKDFDYRRVYAKGVLRHEKEMLVGPRLHDGKDGFLVVTPLDRRGEFPDSEVNTTVLVNRGWIPASMADPRTRPEGLPIGVTTVEGLLREPWKRNLFTPVNKPEEGKFYFPDVAEMAAHAGAQGVWVEETMRNDLLESYRREEKGIPIGRAPEVNLRNNHGQYIFTWFSLSLATSVMMWMVLKKPQSGISRRVRQNKEW</sequence>
<accession>A0A1V8SP16</accession>
<name>A0A1V8SP16_9PEZI</name>
<comment type="caution">
    <text evidence="6">The sequence shown here is derived from an EMBL/GenBank/DDBJ whole genome shotgun (WGS) entry which is preliminary data.</text>
</comment>
<dbReference type="GO" id="GO:0005743">
    <property type="term" value="C:mitochondrial inner membrane"/>
    <property type="evidence" value="ECO:0007669"/>
    <property type="project" value="UniProtKB-SubCell"/>
</dbReference>
<evidence type="ECO:0000313" key="6">
    <source>
        <dbReference type="EMBL" id="OQO00907.1"/>
    </source>
</evidence>
<evidence type="ECO:0000256" key="5">
    <source>
        <dbReference type="RuleBase" id="RU363076"/>
    </source>
</evidence>
<dbReference type="CDD" id="cd06662">
    <property type="entry name" value="SURF1"/>
    <property type="match status" value="1"/>
</dbReference>
<organism evidence="6 7">
    <name type="scientific">Cryoendolithus antarcticus</name>
    <dbReference type="NCBI Taxonomy" id="1507870"/>
    <lineage>
        <taxon>Eukaryota</taxon>
        <taxon>Fungi</taxon>
        <taxon>Dikarya</taxon>
        <taxon>Ascomycota</taxon>
        <taxon>Pezizomycotina</taxon>
        <taxon>Dothideomycetes</taxon>
        <taxon>Dothideomycetidae</taxon>
        <taxon>Cladosporiales</taxon>
        <taxon>Cladosporiaceae</taxon>
        <taxon>Cryoendolithus</taxon>
    </lineage>
</organism>
<keyword evidence="5" id="KW-0496">Mitochondrion</keyword>
<gene>
    <name evidence="6" type="ORF">B0A48_13596</name>
</gene>
<proteinExistence type="inferred from homology"/>
<dbReference type="EMBL" id="NAJO01000033">
    <property type="protein sequence ID" value="OQO00907.1"/>
    <property type="molecule type" value="Genomic_DNA"/>
</dbReference>
<evidence type="ECO:0000256" key="4">
    <source>
        <dbReference type="ARBA" id="ARBA00023136"/>
    </source>
</evidence>
<reference evidence="7" key="1">
    <citation type="submission" date="2017-03" db="EMBL/GenBank/DDBJ databases">
        <title>Genomes of endolithic fungi from Antarctica.</title>
        <authorList>
            <person name="Coleine C."/>
            <person name="Masonjones S."/>
            <person name="Stajich J.E."/>
        </authorList>
    </citation>
    <scope>NUCLEOTIDE SEQUENCE [LARGE SCALE GENOMIC DNA]</scope>
    <source>
        <strain evidence="7">CCFEE 5527</strain>
    </source>
</reference>
<feature type="transmembrane region" description="Helical" evidence="5">
    <location>
        <begin position="295"/>
        <end position="314"/>
    </location>
</feature>
<evidence type="ECO:0000313" key="7">
    <source>
        <dbReference type="Proteomes" id="UP000192596"/>
    </source>
</evidence>
<dbReference type="PANTHER" id="PTHR23427">
    <property type="entry name" value="SURFEIT LOCUS PROTEIN"/>
    <property type="match status" value="1"/>
</dbReference>
<comment type="similarity">
    <text evidence="5">Belongs to the SURF1 family.</text>
</comment>
<keyword evidence="7" id="KW-1185">Reference proteome</keyword>